<dbReference type="GO" id="GO:0045429">
    <property type="term" value="P:positive regulation of nitric oxide biosynthetic process"/>
    <property type="evidence" value="ECO:0007669"/>
    <property type="project" value="TreeGrafter"/>
</dbReference>
<keyword evidence="2 4" id="KW-0378">Hydrolase</keyword>
<dbReference type="GO" id="GO:0016597">
    <property type="term" value="F:amino acid binding"/>
    <property type="evidence" value="ECO:0007669"/>
    <property type="project" value="TreeGrafter"/>
</dbReference>
<sequence length="253" mass="25914">MSAARRTALVRAPGPRLADGLVSFAARRPVDVGLARRQHDAYTAALRAAGWTVRAVPPADACPDAVFVEDALVVCGDVAVLGRAAAPSRAGEAAGADRAARDLGLRVERIEPPGTLDGGDVLQTDRAVYVGLSTRTNEDGICQLARLLGGRPVVPVRVTGALHLKSAVTALPDGSLIGLPDAVDATALPYLRVAPDPAGAHLVVLGPDHVLLAASAPRTAARLAADGLRVTTVDISEFEALDGCVTCLSVLVP</sequence>
<dbReference type="EMBL" id="WUTW01000001">
    <property type="protein sequence ID" value="MXQ63721.1"/>
    <property type="molecule type" value="Genomic_DNA"/>
</dbReference>
<proteinExistence type="inferred from homology"/>
<evidence type="ECO:0000313" key="4">
    <source>
        <dbReference type="EMBL" id="MXQ63721.1"/>
    </source>
</evidence>
<dbReference type="Proteomes" id="UP000431901">
    <property type="component" value="Unassembled WGS sequence"/>
</dbReference>
<feature type="active site" description="Proton donor" evidence="3">
    <location>
        <position position="163"/>
    </location>
</feature>
<feature type="active site" description="Nucleophile" evidence="3">
    <location>
        <position position="247"/>
    </location>
</feature>
<protein>
    <submittedName>
        <fullName evidence="4">N(G),N(G)-dimethylarginine dimethylaminohydrolase</fullName>
    </submittedName>
</protein>
<comment type="caution">
    <text evidence="4">The sequence shown here is derived from an EMBL/GenBank/DDBJ whole genome shotgun (WGS) entry which is preliminary data.</text>
</comment>
<dbReference type="InterPro" id="IPR033199">
    <property type="entry name" value="DDAH-like"/>
</dbReference>
<dbReference type="Gene3D" id="3.75.10.10">
    <property type="entry name" value="L-arginine/glycine Amidinotransferase, Chain A"/>
    <property type="match status" value="1"/>
</dbReference>
<reference evidence="4 5" key="1">
    <citation type="submission" date="2019-12" db="EMBL/GenBank/DDBJ databases">
        <title>Nocardia macrotermitis sp. nov. and Nocardia aurantia sp. nov., isolated from the gut of the fungus growing-termite Macrotermes natalensis.</title>
        <authorList>
            <person name="Christine B."/>
            <person name="Rene B."/>
        </authorList>
    </citation>
    <scope>NUCLEOTIDE SEQUENCE [LARGE SCALE GENOMIC DNA]</scope>
    <source>
        <strain evidence="4 5">DSM 102126</strain>
    </source>
</reference>
<dbReference type="GO" id="GO:0006525">
    <property type="term" value="P:arginine metabolic process"/>
    <property type="evidence" value="ECO:0007669"/>
    <property type="project" value="TreeGrafter"/>
</dbReference>
<dbReference type="Pfam" id="PF19420">
    <property type="entry name" value="DDAH_eukar"/>
    <property type="match status" value="1"/>
</dbReference>
<dbReference type="GO" id="GO:0000052">
    <property type="term" value="P:citrulline metabolic process"/>
    <property type="evidence" value="ECO:0007669"/>
    <property type="project" value="TreeGrafter"/>
</dbReference>
<evidence type="ECO:0000256" key="2">
    <source>
        <dbReference type="ARBA" id="ARBA00022801"/>
    </source>
</evidence>
<accession>A0A6I4W2Q2</accession>
<comment type="similarity">
    <text evidence="1">Belongs to the DDAH family.</text>
</comment>
<dbReference type="PANTHER" id="PTHR12737:SF9">
    <property type="entry name" value="DIMETHYLARGININASE"/>
    <property type="match status" value="1"/>
</dbReference>
<keyword evidence="5" id="KW-1185">Reference proteome</keyword>
<dbReference type="NCBIfam" id="NF045660">
    <property type="entry name" value="DiMthArgaseDdahStm"/>
    <property type="match status" value="1"/>
</dbReference>
<dbReference type="AlphaFoldDB" id="A0A6I4W2Q2"/>
<evidence type="ECO:0000256" key="3">
    <source>
        <dbReference type="PIRSR" id="PIRSR633199-1"/>
    </source>
</evidence>
<dbReference type="GO" id="GO:0016403">
    <property type="term" value="F:dimethylargininase activity"/>
    <property type="evidence" value="ECO:0007669"/>
    <property type="project" value="TreeGrafter"/>
</dbReference>
<evidence type="ECO:0000256" key="1">
    <source>
        <dbReference type="ARBA" id="ARBA00008532"/>
    </source>
</evidence>
<name>A0A6I4W2Q2_9ACTN</name>
<dbReference type="SUPFAM" id="SSF55909">
    <property type="entry name" value="Pentein"/>
    <property type="match status" value="1"/>
</dbReference>
<evidence type="ECO:0000313" key="5">
    <source>
        <dbReference type="Proteomes" id="UP000431901"/>
    </source>
</evidence>
<dbReference type="RefSeq" id="WP_161101842.1">
    <property type="nucleotide sequence ID" value="NZ_JBHLYI010000005.1"/>
</dbReference>
<gene>
    <name evidence="4" type="ORF">GQ466_06715</name>
</gene>
<dbReference type="PANTHER" id="PTHR12737">
    <property type="entry name" value="DIMETHYLARGININE DIMETHYLAMINOHYDROLASE"/>
    <property type="match status" value="1"/>
</dbReference>
<dbReference type="OrthoDB" id="3196313at2"/>
<organism evidence="4 5">
    <name type="scientific">Actinomadura rayongensis</name>
    <dbReference type="NCBI Taxonomy" id="1429076"/>
    <lineage>
        <taxon>Bacteria</taxon>
        <taxon>Bacillati</taxon>
        <taxon>Actinomycetota</taxon>
        <taxon>Actinomycetes</taxon>
        <taxon>Streptosporangiales</taxon>
        <taxon>Thermomonosporaceae</taxon>
        <taxon>Actinomadura</taxon>
    </lineage>
</organism>